<feature type="non-terminal residue" evidence="10">
    <location>
        <position position="339"/>
    </location>
</feature>
<feature type="domain" description="AGC-kinase C-terminal" evidence="9">
    <location>
        <begin position="267"/>
        <end position="339"/>
    </location>
</feature>
<evidence type="ECO:0000313" key="11">
    <source>
        <dbReference type="Proteomes" id="UP000070444"/>
    </source>
</evidence>
<dbReference type="InterPro" id="IPR011009">
    <property type="entry name" value="Kinase-like_dom_sf"/>
</dbReference>
<proteinExistence type="inferred from homology"/>
<organism evidence="10 11">
    <name type="scientific">Conidiobolus coronatus (strain ATCC 28846 / CBS 209.66 / NRRL 28638)</name>
    <name type="common">Delacroixia coronata</name>
    <dbReference type="NCBI Taxonomy" id="796925"/>
    <lineage>
        <taxon>Eukaryota</taxon>
        <taxon>Fungi</taxon>
        <taxon>Fungi incertae sedis</taxon>
        <taxon>Zoopagomycota</taxon>
        <taxon>Entomophthoromycotina</taxon>
        <taxon>Entomophthoromycetes</taxon>
        <taxon>Entomophthorales</taxon>
        <taxon>Ancylistaceae</taxon>
        <taxon>Conidiobolus</taxon>
    </lineage>
</organism>
<evidence type="ECO:0000256" key="3">
    <source>
        <dbReference type="ARBA" id="ARBA00022741"/>
    </source>
</evidence>
<evidence type="ECO:0000256" key="4">
    <source>
        <dbReference type="ARBA" id="ARBA00022777"/>
    </source>
</evidence>
<dbReference type="SMART" id="SM00220">
    <property type="entry name" value="S_TKc"/>
    <property type="match status" value="1"/>
</dbReference>
<reference evidence="10 11" key="1">
    <citation type="journal article" date="2015" name="Genome Biol. Evol.">
        <title>Phylogenomic analyses indicate that early fungi evolved digesting cell walls of algal ancestors of land plants.</title>
        <authorList>
            <person name="Chang Y."/>
            <person name="Wang S."/>
            <person name="Sekimoto S."/>
            <person name="Aerts A.L."/>
            <person name="Choi C."/>
            <person name="Clum A."/>
            <person name="LaButti K.M."/>
            <person name="Lindquist E.A."/>
            <person name="Yee Ngan C."/>
            <person name="Ohm R.A."/>
            <person name="Salamov A.A."/>
            <person name="Grigoriev I.V."/>
            <person name="Spatafora J.W."/>
            <person name="Berbee M.L."/>
        </authorList>
    </citation>
    <scope>NUCLEOTIDE SEQUENCE [LARGE SCALE GENOMIC DNA]</scope>
    <source>
        <strain evidence="10 11">NRRL 28638</strain>
    </source>
</reference>
<protein>
    <submittedName>
        <fullName evidence="10">Kinase-like protein</fullName>
    </submittedName>
</protein>
<dbReference type="GO" id="GO:0009966">
    <property type="term" value="P:regulation of signal transduction"/>
    <property type="evidence" value="ECO:0007669"/>
    <property type="project" value="TreeGrafter"/>
</dbReference>
<keyword evidence="5 6" id="KW-0067">ATP-binding</keyword>
<gene>
    <name evidence="10" type="ORF">CONCODRAFT_32787</name>
</gene>
<keyword evidence="1 7" id="KW-0723">Serine/threonine-protein kinase</keyword>
<keyword evidence="4 10" id="KW-0418">Kinase</keyword>
<name>A0A137P1Z8_CONC2</name>
<evidence type="ECO:0000256" key="7">
    <source>
        <dbReference type="RuleBase" id="RU000304"/>
    </source>
</evidence>
<dbReference type="OMA" id="MENEYHA"/>
<dbReference type="Pfam" id="PF00069">
    <property type="entry name" value="Pkinase"/>
    <property type="match status" value="1"/>
</dbReference>
<dbReference type="AlphaFoldDB" id="A0A137P1Z8"/>
<evidence type="ECO:0000259" key="8">
    <source>
        <dbReference type="PROSITE" id="PS50011"/>
    </source>
</evidence>
<dbReference type="EMBL" id="KQ964548">
    <property type="protein sequence ID" value="KXN69085.1"/>
    <property type="molecule type" value="Genomic_DNA"/>
</dbReference>
<keyword evidence="3 6" id="KW-0547">Nucleotide-binding</keyword>
<accession>A0A137P1Z8</accession>
<dbReference type="GO" id="GO:0005524">
    <property type="term" value="F:ATP binding"/>
    <property type="evidence" value="ECO:0007669"/>
    <property type="project" value="UniProtKB-UniRule"/>
</dbReference>
<dbReference type="InterPro" id="IPR000961">
    <property type="entry name" value="AGC-kinase_C"/>
</dbReference>
<evidence type="ECO:0000256" key="6">
    <source>
        <dbReference type="PROSITE-ProRule" id="PRU10141"/>
    </source>
</evidence>
<dbReference type="GO" id="GO:0007186">
    <property type="term" value="P:G protein-coupled receptor signaling pathway"/>
    <property type="evidence" value="ECO:0007669"/>
    <property type="project" value="TreeGrafter"/>
</dbReference>
<dbReference type="FunFam" id="1.10.510.10:FF:000571">
    <property type="entry name" value="Maternal embryonic leucine zipper kinase"/>
    <property type="match status" value="1"/>
</dbReference>
<feature type="binding site" evidence="6">
    <location>
        <position position="45"/>
    </location>
    <ligand>
        <name>ATP</name>
        <dbReference type="ChEBI" id="CHEBI:30616"/>
    </ligand>
</feature>
<evidence type="ECO:0000256" key="2">
    <source>
        <dbReference type="ARBA" id="ARBA00022679"/>
    </source>
</evidence>
<dbReference type="PANTHER" id="PTHR24355">
    <property type="entry name" value="G PROTEIN-COUPLED RECEPTOR KINASE/RIBOSOMAL PROTEIN S6 KINASE"/>
    <property type="match status" value="1"/>
</dbReference>
<keyword evidence="2" id="KW-0808">Transferase</keyword>
<dbReference type="PROSITE" id="PS00107">
    <property type="entry name" value="PROTEIN_KINASE_ATP"/>
    <property type="match status" value="1"/>
</dbReference>
<dbReference type="InterPro" id="IPR017441">
    <property type="entry name" value="Protein_kinase_ATP_BS"/>
</dbReference>
<comment type="similarity">
    <text evidence="7">Belongs to the protein kinase superfamily.</text>
</comment>
<dbReference type="Gene3D" id="3.30.200.20">
    <property type="entry name" value="Phosphorylase Kinase, domain 1"/>
    <property type="match status" value="1"/>
</dbReference>
<dbReference type="PROSITE" id="PS00108">
    <property type="entry name" value="PROTEIN_KINASE_ST"/>
    <property type="match status" value="1"/>
</dbReference>
<evidence type="ECO:0000256" key="5">
    <source>
        <dbReference type="ARBA" id="ARBA00022840"/>
    </source>
</evidence>
<evidence type="ECO:0000259" key="9">
    <source>
        <dbReference type="PROSITE" id="PS51285"/>
    </source>
</evidence>
<dbReference type="FunFam" id="3.30.200.20:FF:000042">
    <property type="entry name" value="Aurora kinase A"/>
    <property type="match status" value="1"/>
</dbReference>
<dbReference type="PROSITE" id="PS51285">
    <property type="entry name" value="AGC_KINASE_CTER"/>
    <property type="match status" value="1"/>
</dbReference>
<dbReference type="PANTHER" id="PTHR24355:SF30">
    <property type="entry name" value="SERINE_THREONINE-PROTEIN KINASE 32B ISOFORM X1"/>
    <property type="match status" value="1"/>
</dbReference>
<dbReference type="GO" id="GO:0001664">
    <property type="term" value="F:G protein-coupled receptor binding"/>
    <property type="evidence" value="ECO:0007669"/>
    <property type="project" value="TreeGrafter"/>
</dbReference>
<dbReference type="GO" id="GO:0004703">
    <property type="term" value="F:G protein-coupled receptor kinase activity"/>
    <property type="evidence" value="ECO:0007669"/>
    <property type="project" value="TreeGrafter"/>
</dbReference>
<dbReference type="PROSITE" id="PS50011">
    <property type="entry name" value="PROTEIN_KINASE_DOM"/>
    <property type="match status" value="1"/>
</dbReference>
<dbReference type="OrthoDB" id="354826at2759"/>
<sequence length="339" mass="39690">VDLTHFKLLRCIGRGSFGKVRMVQHKITKENFALKYLDKEDIIRKKMTKNILRERNLLQDLHHPLICNMKYSFQDDYNLYMVLDLMLGGDLRFHMNRRKFTEVEIVKIAAELIVSISHLHKLKVIHRDIKPDNILLDDNGHAHLTDFNIATHYQENKLLTSQSGTTQYMAPEIINGQGYDTSVDWWSLGICLYELVYGKTPFQDSLKKQKTRQVIVDEQIQFYHSSQLDYSITLLDFISKLLLKDPSKRLGTGSQGLSDIKNHNLFLTIDWDEMLYKINPNPFVPNINQPNFDMTYDLEELLLEDCPLESLPSKRHKDLSMLSGDMLLMENEYHAYDYT</sequence>
<evidence type="ECO:0000256" key="1">
    <source>
        <dbReference type="ARBA" id="ARBA00022527"/>
    </source>
</evidence>
<dbReference type="Proteomes" id="UP000070444">
    <property type="component" value="Unassembled WGS sequence"/>
</dbReference>
<evidence type="ECO:0000313" key="10">
    <source>
        <dbReference type="EMBL" id="KXN69085.1"/>
    </source>
</evidence>
<dbReference type="InterPro" id="IPR000719">
    <property type="entry name" value="Prot_kinase_dom"/>
</dbReference>
<dbReference type="SUPFAM" id="SSF56112">
    <property type="entry name" value="Protein kinase-like (PK-like)"/>
    <property type="match status" value="1"/>
</dbReference>
<dbReference type="STRING" id="796925.A0A137P1Z8"/>
<keyword evidence="11" id="KW-1185">Reference proteome</keyword>
<feature type="non-terminal residue" evidence="10">
    <location>
        <position position="1"/>
    </location>
</feature>
<dbReference type="Gene3D" id="1.10.510.10">
    <property type="entry name" value="Transferase(Phosphotransferase) domain 1"/>
    <property type="match status" value="1"/>
</dbReference>
<feature type="domain" description="Protein kinase" evidence="8">
    <location>
        <begin position="6"/>
        <end position="266"/>
    </location>
</feature>
<dbReference type="InterPro" id="IPR008271">
    <property type="entry name" value="Ser/Thr_kinase_AS"/>
</dbReference>